<dbReference type="Pfam" id="PF01472">
    <property type="entry name" value="PUA"/>
    <property type="match status" value="1"/>
</dbReference>
<name>A0A644U1R3_9ZZZZ</name>
<evidence type="ECO:0000259" key="1">
    <source>
        <dbReference type="SMART" id="SM00359"/>
    </source>
</evidence>
<dbReference type="Pfam" id="PF09183">
    <property type="entry name" value="DUF1947"/>
    <property type="match status" value="1"/>
</dbReference>
<dbReference type="GO" id="GO:0001731">
    <property type="term" value="P:formation of translation preinitiation complex"/>
    <property type="evidence" value="ECO:0007669"/>
    <property type="project" value="TreeGrafter"/>
</dbReference>
<dbReference type="InterPro" id="IPR022430">
    <property type="entry name" value="CHP03684"/>
</dbReference>
<dbReference type="PROSITE" id="PS50890">
    <property type="entry name" value="PUA"/>
    <property type="match status" value="1"/>
</dbReference>
<dbReference type="AlphaFoldDB" id="A0A644U1R3"/>
<dbReference type="InterPro" id="IPR002478">
    <property type="entry name" value="PUA"/>
</dbReference>
<dbReference type="GO" id="GO:0003723">
    <property type="term" value="F:RNA binding"/>
    <property type="evidence" value="ECO:0007669"/>
    <property type="project" value="InterPro"/>
</dbReference>
<dbReference type="SMART" id="SM00359">
    <property type="entry name" value="PUA"/>
    <property type="match status" value="1"/>
</dbReference>
<dbReference type="InterPro" id="IPR015266">
    <property type="entry name" value="DUF1947"/>
</dbReference>
<organism evidence="2">
    <name type="scientific">bioreactor metagenome</name>
    <dbReference type="NCBI Taxonomy" id="1076179"/>
    <lineage>
        <taxon>unclassified sequences</taxon>
        <taxon>metagenomes</taxon>
        <taxon>ecological metagenomes</taxon>
    </lineage>
</organism>
<comment type="caution">
    <text evidence="2">The sequence shown here is derived from an EMBL/GenBank/DDBJ whole genome shotgun (WGS) entry which is preliminary data.</text>
</comment>
<evidence type="ECO:0000313" key="2">
    <source>
        <dbReference type="EMBL" id="MPL72627.1"/>
    </source>
</evidence>
<dbReference type="InterPro" id="IPR015947">
    <property type="entry name" value="PUA-like_sf"/>
</dbReference>
<dbReference type="CDD" id="cd21154">
    <property type="entry name" value="PUA_MJ1432-like"/>
    <property type="match status" value="1"/>
</dbReference>
<reference evidence="2" key="1">
    <citation type="submission" date="2019-08" db="EMBL/GenBank/DDBJ databases">
        <authorList>
            <person name="Kucharzyk K."/>
            <person name="Murdoch R.W."/>
            <person name="Higgins S."/>
            <person name="Loffler F."/>
        </authorList>
    </citation>
    <scope>NUCLEOTIDE SEQUENCE</scope>
</reference>
<sequence>MADLIIKKRHAIKKSQLAALMTKLKDSIGEDAALYEAPMIEIAETASKFSIYIIDKKPLIMEKDDWAFPTLRGAVSRPFAGRRIVVDMGAIPYMINGADVMRPGIVSVTDDVKAGQPALAVDESHDKPLAVVLPLYDAKDIIALEKGKAAKNLHYIGDELWNMEI</sequence>
<dbReference type="PANTHER" id="PTHR22798">
    <property type="entry name" value="MCT-1 PROTEIN"/>
    <property type="match status" value="1"/>
</dbReference>
<dbReference type="InterPro" id="IPR016437">
    <property type="entry name" value="MCT-1/Tma20"/>
</dbReference>
<accession>A0A644U1R3</accession>
<dbReference type="NCBIfam" id="TIGR03684">
    <property type="entry name" value="arCOG00985"/>
    <property type="match status" value="1"/>
</dbReference>
<dbReference type="Gene3D" id="3.10.400.20">
    <property type="match status" value="1"/>
</dbReference>
<dbReference type="PIRSF" id="PIRSF005067">
    <property type="entry name" value="Tma_RNA-bind_prd"/>
    <property type="match status" value="1"/>
</dbReference>
<dbReference type="EMBL" id="VSSQ01000067">
    <property type="protein sequence ID" value="MPL72627.1"/>
    <property type="molecule type" value="Genomic_DNA"/>
</dbReference>
<dbReference type="SUPFAM" id="SSF88697">
    <property type="entry name" value="PUA domain-like"/>
    <property type="match status" value="1"/>
</dbReference>
<dbReference type="InterPro" id="IPR004521">
    <property type="entry name" value="Uncharacterised_CHP00451"/>
</dbReference>
<dbReference type="NCBIfam" id="TIGR00451">
    <property type="entry name" value="unchar_dom_2"/>
    <property type="match status" value="1"/>
</dbReference>
<dbReference type="PANTHER" id="PTHR22798:SF0">
    <property type="entry name" value="MALIGNANT T-CELL-AMPLIFIED SEQUENCE 1"/>
    <property type="match status" value="1"/>
</dbReference>
<dbReference type="NCBIfam" id="NF011152">
    <property type="entry name" value="PRK14560.1-3"/>
    <property type="match status" value="1"/>
</dbReference>
<feature type="domain" description="PUA" evidence="1">
    <location>
        <begin position="82"/>
        <end position="157"/>
    </location>
</feature>
<gene>
    <name evidence="2" type="ORF">SDC9_18414</name>
</gene>
<protein>
    <recommendedName>
        <fullName evidence="1">PUA domain-containing protein</fullName>
    </recommendedName>
</protein>
<proteinExistence type="predicted"/>